<feature type="transmembrane region" description="Helical" evidence="8">
    <location>
        <begin position="363"/>
        <end position="381"/>
    </location>
</feature>
<evidence type="ECO:0008006" key="11">
    <source>
        <dbReference type="Google" id="ProtNLM"/>
    </source>
</evidence>
<feature type="transmembrane region" description="Helical" evidence="8">
    <location>
        <begin position="393"/>
        <end position="414"/>
    </location>
</feature>
<feature type="transmembrane region" description="Helical" evidence="8">
    <location>
        <begin position="169"/>
        <end position="190"/>
    </location>
</feature>
<dbReference type="AlphaFoldDB" id="W9YFU6"/>
<feature type="transmembrane region" description="Helical" evidence="8">
    <location>
        <begin position="109"/>
        <end position="128"/>
    </location>
</feature>
<dbReference type="InterPro" id="IPR036259">
    <property type="entry name" value="MFS_trans_sf"/>
</dbReference>
<dbReference type="HOGENOM" id="CLU_001265_0_5_1"/>
<dbReference type="RefSeq" id="XP_007724137.1">
    <property type="nucleotide sequence ID" value="XM_007725947.1"/>
</dbReference>
<evidence type="ECO:0000256" key="2">
    <source>
        <dbReference type="ARBA" id="ARBA00022448"/>
    </source>
</evidence>
<evidence type="ECO:0000256" key="7">
    <source>
        <dbReference type="SAM" id="MobiDB-lite"/>
    </source>
</evidence>
<gene>
    <name evidence="9" type="ORF">A1O1_05059</name>
</gene>
<evidence type="ECO:0000256" key="8">
    <source>
        <dbReference type="SAM" id="Phobius"/>
    </source>
</evidence>
<dbReference type="EMBL" id="AMWN01000004">
    <property type="protein sequence ID" value="EXJ88131.1"/>
    <property type="molecule type" value="Genomic_DNA"/>
</dbReference>
<reference evidence="9 10" key="1">
    <citation type="submission" date="2013-03" db="EMBL/GenBank/DDBJ databases">
        <title>The Genome Sequence of Capronia coronata CBS 617.96.</title>
        <authorList>
            <consortium name="The Broad Institute Genomics Platform"/>
            <person name="Cuomo C."/>
            <person name="de Hoog S."/>
            <person name="Gorbushina A."/>
            <person name="Walker B."/>
            <person name="Young S.K."/>
            <person name="Zeng Q."/>
            <person name="Gargeya S."/>
            <person name="Fitzgerald M."/>
            <person name="Haas B."/>
            <person name="Abouelleil A."/>
            <person name="Allen A.W."/>
            <person name="Alvarado L."/>
            <person name="Arachchi H.M."/>
            <person name="Berlin A.M."/>
            <person name="Chapman S.B."/>
            <person name="Gainer-Dewar J."/>
            <person name="Goldberg J."/>
            <person name="Griggs A."/>
            <person name="Gujja S."/>
            <person name="Hansen M."/>
            <person name="Howarth C."/>
            <person name="Imamovic A."/>
            <person name="Ireland A."/>
            <person name="Larimer J."/>
            <person name="McCowan C."/>
            <person name="Murphy C."/>
            <person name="Pearson M."/>
            <person name="Poon T.W."/>
            <person name="Priest M."/>
            <person name="Roberts A."/>
            <person name="Saif S."/>
            <person name="Shea T."/>
            <person name="Sisk P."/>
            <person name="Sykes S."/>
            <person name="Wortman J."/>
            <person name="Nusbaum C."/>
            <person name="Birren B."/>
        </authorList>
    </citation>
    <scope>NUCLEOTIDE SEQUENCE [LARGE SCALE GENOMIC DNA]</scope>
    <source>
        <strain evidence="9 10">CBS 617.96</strain>
    </source>
</reference>
<comment type="similarity">
    <text evidence="6">Belongs to the major facilitator superfamily. Allantoate permease family.</text>
</comment>
<dbReference type="OrthoDB" id="6730379at2759"/>
<evidence type="ECO:0000256" key="4">
    <source>
        <dbReference type="ARBA" id="ARBA00022989"/>
    </source>
</evidence>
<feature type="transmembrane region" description="Helical" evidence="8">
    <location>
        <begin position="73"/>
        <end position="97"/>
    </location>
</feature>
<dbReference type="FunFam" id="1.20.1250.20:FF:000064">
    <property type="entry name" value="MFS allantoate transporter"/>
    <property type="match status" value="1"/>
</dbReference>
<dbReference type="PANTHER" id="PTHR43791:SF70">
    <property type="entry name" value="MAJOR FACILITATOR SUPERFAMILY (MFS) PROFILE DOMAIN-CONTAINING PROTEIN"/>
    <property type="match status" value="1"/>
</dbReference>
<dbReference type="GO" id="GO:0016020">
    <property type="term" value="C:membrane"/>
    <property type="evidence" value="ECO:0007669"/>
    <property type="project" value="UniProtKB-SubCell"/>
</dbReference>
<feature type="transmembrane region" description="Helical" evidence="8">
    <location>
        <begin position="228"/>
        <end position="249"/>
    </location>
</feature>
<feature type="region of interest" description="Disordered" evidence="7">
    <location>
        <begin position="1"/>
        <end position="28"/>
    </location>
</feature>
<feature type="transmembrane region" description="Helical" evidence="8">
    <location>
        <begin position="426"/>
        <end position="444"/>
    </location>
</feature>
<sequence>MTQVSGEGDPSGSTNSPGDEKRSVTVTQTPITKVSGRGRFDVAAEFLNLHAAEHGSYTAAEARRVLWKIDIRLIPLMTLTVILNALDKIIVSNAAIYGMTKDCHLHGQQYSWVASIFYFGYLVAEFPANLMIQKYPVGKLIGIAALCWGAMVTLLAACSNAAGLMTLRFFMGMFEAPMFPVCAVTTVMWYKKDEQPLRTAIWFGQFSSLFSGIVSYGIGHIHSGIASWRLLFIVMGLFTLCWGTMLYFFMPDSPLDCRFLNDREKYIAVHRIKDNMTGIENKTIKWYQVREAFTDWKTWPLAVYCLCINIANGGFYSFSAQIISGLGFPALETTLLNMPIGVIATLCSIAVTIPGTKFKNMRCISAATVGLVPIACCVLMMKLPLDDKYGRLAVYYVAFTYWAGYAMVTSLPMANTSGHSKKVARNAIMFLSYCLGNIIAPQFFRASEAPEYPTAYRAILSGITIAMACLVVYGVGVHFENRKMVKRGDTQRFVEEASTDEILLDITDKEKKGFVYVY</sequence>
<evidence type="ECO:0000256" key="3">
    <source>
        <dbReference type="ARBA" id="ARBA00022692"/>
    </source>
</evidence>
<comment type="subcellular location">
    <subcellularLocation>
        <location evidence="1">Membrane</location>
        <topology evidence="1">Multi-pass membrane protein</topology>
    </subcellularLocation>
</comment>
<evidence type="ECO:0000256" key="5">
    <source>
        <dbReference type="ARBA" id="ARBA00023136"/>
    </source>
</evidence>
<feature type="transmembrane region" description="Helical" evidence="8">
    <location>
        <begin position="456"/>
        <end position="477"/>
    </location>
</feature>
<proteinExistence type="inferred from homology"/>
<name>W9YFU6_9EURO</name>
<feature type="transmembrane region" description="Helical" evidence="8">
    <location>
        <begin position="335"/>
        <end position="356"/>
    </location>
</feature>
<dbReference type="Proteomes" id="UP000019484">
    <property type="component" value="Unassembled WGS sequence"/>
</dbReference>
<keyword evidence="4 8" id="KW-1133">Transmembrane helix</keyword>
<keyword evidence="5 8" id="KW-0472">Membrane</keyword>
<dbReference type="InterPro" id="IPR011701">
    <property type="entry name" value="MFS"/>
</dbReference>
<evidence type="ECO:0000313" key="10">
    <source>
        <dbReference type="Proteomes" id="UP000019484"/>
    </source>
</evidence>
<dbReference type="Pfam" id="PF07690">
    <property type="entry name" value="MFS_1"/>
    <property type="match status" value="1"/>
</dbReference>
<dbReference type="STRING" id="1182541.W9YFU6"/>
<dbReference type="PANTHER" id="PTHR43791">
    <property type="entry name" value="PERMEASE-RELATED"/>
    <property type="match status" value="1"/>
</dbReference>
<evidence type="ECO:0000313" key="9">
    <source>
        <dbReference type="EMBL" id="EXJ88131.1"/>
    </source>
</evidence>
<feature type="transmembrane region" description="Helical" evidence="8">
    <location>
        <begin position="140"/>
        <end position="163"/>
    </location>
</feature>
<dbReference type="SUPFAM" id="SSF103473">
    <property type="entry name" value="MFS general substrate transporter"/>
    <property type="match status" value="1"/>
</dbReference>
<accession>W9YFU6</accession>
<protein>
    <recommendedName>
        <fullName evidence="11">Major facilitator superfamily (MFS) profile domain-containing protein</fullName>
    </recommendedName>
</protein>
<evidence type="ECO:0000256" key="6">
    <source>
        <dbReference type="ARBA" id="ARBA00037968"/>
    </source>
</evidence>
<feature type="transmembrane region" description="Helical" evidence="8">
    <location>
        <begin position="202"/>
        <end position="222"/>
    </location>
</feature>
<dbReference type="GO" id="GO:0022857">
    <property type="term" value="F:transmembrane transporter activity"/>
    <property type="evidence" value="ECO:0007669"/>
    <property type="project" value="InterPro"/>
</dbReference>
<keyword evidence="2" id="KW-0813">Transport</keyword>
<evidence type="ECO:0000256" key="1">
    <source>
        <dbReference type="ARBA" id="ARBA00004141"/>
    </source>
</evidence>
<organism evidence="9 10">
    <name type="scientific">Capronia coronata CBS 617.96</name>
    <dbReference type="NCBI Taxonomy" id="1182541"/>
    <lineage>
        <taxon>Eukaryota</taxon>
        <taxon>Fungi</taxon>
        <taxon>Dikarya</taxon>
        <taxon>Ascomycota</taxon>
        <taxon>Pezizomycotina</taxon>
        <taxon>Eurotiomycetes</taxon>
        <taxon>Chaetothyriomycetidae</taxon>
        <taxon>Chaetothyriales</taxon>
        <taxon>Herpotrichiellaceae</taxon>
        <taxon>Capronia</taxon>
    </lineage>
</organism>
<dbReference type="Gene3D" id="1.20.1250.20">
    <property type="entry name" value="MFS general substrate transporter like domains"/>
    <property type="match status" value="1"/>
</dbReference>
<keyword evidence="3 8" id="KW-0812">Transmembrane</keyword>
<feature type="compositionally biased region" description="Polar residues" evidence="7">
    <location>
        <begin position="1"/>
        <end position="17"/>
    </location>
</feature>
<comment type="caution">
    <text evidence="9">The sequence shown here is derived from an EMBL/GenBank/DDBJ whole genome shotgun (WGS) entry which is preliminary data.</text>
</comment>
<dbReference type="eggNOG" id="KOG2533">
    <property type="taxonomic scope" value="Eukaryota"/>
</dbReference>
<dbReference type="GeneID" id="19159936"/>
<keyword evidence="10" id="KW-1185">Reference proteome</keyword>